<evidence type="ECO:0000313" key="4">
    <source>
        <dbReference type="Proteomes" id="UP000008974"/>
    </source>
</evidence>
<dbReference type="OMA" id="CEELFGM"/>
<evidence type="ECO:0000259" key="2">
    <source>
        <dbReference type="PROSITE" id="PS50222"/>
    </source>
</evidence>
<dbReference type="PROSITE" id="PS50222">
    <property type="entry name" value="EF_HAND_2"/>
    <property type="match status" value="1"/>
</dbReference>
<dbReference type="OrthoDB" id="10251312at2759"/>
<evidence type="ECO:0000256" key="1">
    <source>
        <dbReference type="ARBA" id="ARBA00022837"/>
    </source>
</evidence>
<dbReference type="VEuPathDB" id="GiardiaDB:GLP15_2422"/>
<keyword evidence="1" id="KW-0106">Calcium</keyword>
<evidence type="ECO:0000313" key="3">
    <source>
        <dbReference type="EMBL" id="EFO62586.1"/>
    </source>
</evidence>
<dbReference type="GO" id="GO:0005509">
    <property type="term" value="F:calcium ion binding"/>
    <property type="evidence" value="ECO:0007669"/>
    <property type="project" value="InterPro"/>
</dbReference>
<dbReference type="Proteomes" id="UP000008974">
    <property type="component" value="Unassembled WGS sequence"/>
</dbReference>
<dbReference type="InterPro" id="IPR011992">
    <property type="entry name" value="EF-hand-dom_pair"/>
</dbReference>
<dbReference type="AlphaFoldDB" id="E1F4M3"/>
<dbReference type="GO" id="GO:0000159">
    <property type="term" value="C:protein phosphatase type 2A complex"/>
    <property type="evidence" value="ECO:0007669"/>
    <property type="project" value="TreeGrafter"/>
</dbReference>
<feature type="domain" description="EF-hand" evidence="2">
    <location>
        <begin position="460"/>
        <end position="495"/>
    </location>
</feature>
<accession>E1F4M3</accession>
<dbReference type="PANTHER" id="PTHR14095:SF0">
    <property type="entry name" value="MIP22305P"/>
    <property type="match status" value="1"/>
</dbReference>
<dbReference type="STRING" id="658858.E1F4M3"/>
<protein>
    <submittedName>
        <fullName evidence="3">Ser/Thr protein phosphatase 2A, 72/130 kDa reg sub B</fullName>
    </submittedName>
</protein>
<organism evidence="3 4">
    <name type="scientific">Giardia intestinalis (strain P15)</name>
    <name type="common">Giardia lamblia</name>
    <dbReference type="NCBI Taxonomy" id="658858"/>
    <lineage>
        <taxon>Eukaryota</taxon>
        <taxon>Metamonada</taxon>
        <taxon>Diplomonadida</taxon>
        <taxon>Hexamitidae</taxon>
        <taxon>Giardiinae</taxon>
        <taxon>Giardia</taxon>
    </lineage>
</organism>
<dbReference type="Gene3D" id="1.10.238.10">
    <property type="entry name" value="EF-hand"/>
    <property type="match status" value="1"/>
</dbReference>
<dbReference type="GO" id="GO:0019888">
    <property type="term" value="F:protein phosphatase regulator activity"/>
    <property type="evidence" value="ECO:0007669"/>
    <property type="project" value="TreeGrafter"/>
</dbReference>
<dbReference type="PROSITE" id="PS00018">
    <property type="entry name" value="EF_HAND_1"/>
    <property type="match status" value="1"/>
</dbReference>
<sequence>MLTDLEGIDFLQVERGPTLMRHLDNLIFEFITSETEFLELLTYPSSSQRDQTPIQSPTLPSPRYSRMLSGIPHIEGPSPPIRDACHQDLQTFGNTFFQSTSSVCQEQEVQRTLSGTPMNSDSSSITIPLKQWKITLYGQVPISPIPKPITEYEERIIKTITNRYKTEIPLKETIHLLLYNTRVQMQETCGNHLSRYSTFYGENSASDDSSLVSITDFLCEELFGMPRILATSLFHTICSKGLPPNVSELSEQHILHLPDSLPTSLIVDVYMKHCKGKTYEERFYALFSDTEDQSNSVSLARLAHILLNVLASHGAYAFVEPCTYKCTFAIIAATRIFFDADLEGKWYLVYETTYLRRGISLLSYLWSAQGTESIIGDTGPLGYEAFYVIYCTFVKNSDNDIKGRITEALMLQYNGETYSKRLVNRLLNGQGRPLYDHYPDEAALSLVDFTIFMLAECAIDSYPAIRYFFNLADGDHDGLLSVADIKVCLIEQAEQWSCYGIDLAVDEVMSQLVDMICFVPDDYEDRDTYGESLAHHEFVSSCFSHSDNVFRNTSNTGCVTDLAFSFEQILRCAMPYNIFNAMFSVKRFIYFEQRDPYIGNLCGDVKVKRPLRIAHTMSSTWGSFCLAAYDQFMIDSE</sequence>
<comment type="caution">
    <text evidence="3">The sequence shown here is derived from an EMBL/GenBank/DDBJ whole genome shotgun (WGS) entry which is preliminary data.</text>
</comment>
<name>E1F4M3_GIAIA</name>
<dbReference type="InterPro" id="IPR018247">
    <property type="entry name" value="EF_Hand_1_Ca_BS"/>
</dbReference>
<proteinExistence type="predicted"/>
<dbReference type="SUPFAM" id="SSF47473">
    <property type="entry name" value="EF-hand"/>
    <property type="match status" value="1"/>
</dbReference>
<dbReference type="PANTHER" id="PTHR14095">
    <property type="entry name" value="PHOSPHATASE 2A REGULATORY SUBUNIT-RELATED"/>
    <property type="match status" value="1"/>
</dbReference>
<gene>
    <name evidence="3" type="ORF">GLP15_2422</name>
</gene>
<reference evidence="3 4" key="1">
    <citation type="journal article" date="2010" name="BMC Genomics">
        <title>Genome analysis and comparative genomics of a Giardia intestinalis assemblage E isolate.</title>
        <authorList>
            <person name="Jerlstrom-Hultqvist J."/>
            <person name="Franzen O."/>
            <person name="Ankarklev J."/>
            <person name="Xu F."/>
            <person name="Nohynkova E."/>
            <person name="Andersson J.O."/>
            <person name="Svard S.G."/>
            <person name="Andersson B."/>
        </authorList>
    </citation>
    <scope>NUCLEOTIDE SEQUENCE [LARGE SCALE GENOMIC DNA]</scope>
    <source>
        <strain evidence="3 4">P15</strain>
    </source>
</reference>
<dbReference type="InterPro" id="IPR002048">
    <property type="entry name" value="EF_hand_dom"/>
</dbReference>
<dbReference type="EMBL" id="ACVC01000174">
    <property type="protein sequence ID" value="EFO62586.1"/>
    <property type="molecule type" value="Genomic_DNA"/>
</dbReference>